<accession>F6EMZ3</accession>
<proteinExistence type="predicted"/>
<evidence type="ECO:0000313" key="2">
    <source>
        <dbReference type="Proteomes" id="UP000009235"/>
    </source>
</evidence>
<reference evidence="1 2" key="1">
    <citation type="journal article" date="2011" name="J. Bacteriol.">
        <title>Complete genome sequence of Amycolicicoccus subflavus DQS3-9A1T, an actinomycete isolated from crude oil-polluted soil.</title>
        <authorList>
            <person name="Cai M."/>
            <person name="Chen W.M."/>
            <person name="Nie Y."/>
            <person name="Chi C.Q."/>
            <person name="Wang Y.N."/>
            <person name="Tang Y.Q."/>
            <person name="Li G.Y."/>
            <person name="Wu X.L."/>
        </authorList>
    </citation>
    <scope>NUCLEOTIDE SEQUENCE [LARGE SCALE GENOMIC DNA]</scope>
    <source>
        <strain evidence="2">DSM 45089 / DQS3-9A1</strain>
    </source>
</reference>
<dbReference type="RefSeq" id="WP_013809233.1">
    <property type="nucleotide sequence ID" value="NC_015564.1"/>
</dbReference>
<keyword evidence="2" id="KW-1185">Reference proteome</keyword>
<sequence length="74" mass="7825">MLREEGIELLHRLGDVLLDVIQVHMGSAVDLEQLGGFPRSGDRTVTEAFVSASVPATISSGRGAIFPTPAYASN</sequence>
<organism evidence="1 2">
    <name type="scientific">Hoyosella subflava (strain DSM 45089 / JCM 17490 / NBRC 109087 / DQS3-9A1)</name>
    <name type="common">Amycolicicoccus subflavus</name>
    <dbReference type="NCBI Taxonomy" id="443218"/>
    <lineage>
        <taxon>Bacteria</taxon>
        <taxon>Bacillati</taxon>
        <taxon>Actinomycetota</taxon>
        <taxon>Actinomycetes</taxon>
        <taxon>Mycobacteriales</taxon>
        <taxon>Hoyosellaceae</taxon>
        <taxon>Hoyosella</taxon>
    </lineage>
</organism>
<dbReference type="EMBL" id="CP002786">
    <property type="protein sequence ID" value="AEF42885.1"/>
    <property type="molecule type" value="Genomic_DNA"/>
</dbReference>
<dbReference type="Proteomes" id="UP000009235">
    <property type="component" value="Chromosome"/>
</dbReference>
<gene>
    <name evidence="1" type="ordered locus">AS9A_4452</name>
</gene>
<dbReference type="AlphaFoldDB" id="F6EMZ3"/>
<dbReference type="KEGG" id="asd:AS9A_4452"/>
<protein>
    <submittedName>
        <fullName evidence="1">Uncharacterized protein</fullName>
    </submittedName>
</protein>
<dbReference type="HOGENOM" id="CLU_2679574_0_0_11"/>
<evidence type="ECO:0000313" key="1">
    <source>
        <dbReference type="EMBL" id="AEF42885.1"/>
    </source>
</evidence>
<name>F6EMZ3_HOYSD</name>